<dbReference type="EMBL" id="JAHDYR010000013">
    <property type="protein sequence ID" value="KAG9394726.1"/>
    <property type="molecule type" value="Genomic_DNA"/>
</dbReference>
<reference evidence="3" key="1">
    <citation type="submission" date="2021-05" db="EMBL/GenBank/DDBJ databases">
        <title>A free-living protist that lacks canonical eukaryotic 1 DNA replication and segregation systems.</title>
        <authorList>
            <person name="Salas-Leiva D.E."/>
            <person name="Tromer E.C."/>
            <person name="Curtis B.A."/>
            <person name="Jerlstrom-Hultqvist J."/>
            <person name="Kolisko M."/>
            <person name="Yi Z."/>
            <person name="Salas-Leiva J.S."/>
            <person name="Gallot-Lavallee L."/>
            <person name="Kops G.J.P.L."/>
            <person name="Archibald J.M."/>
            <person name="Simpson A.G.B."/>
            <person name="Roger A.J."/>
        </authorList>
    </citation>
    <scope>NUCLEOTIDE SEQUENCE</scope>
    <source>
        <strain evidence="3">BICM</strain>
    </source>
</reference>
<name>A0A8J6AU36_9EUKA</name>
<dbReference type="PANTHER" id="PTHR23216">
    <property type="entry name" value="NUCLEOLAR AND COILED-BODY PHOSPHOPROTEIN 1"/>
    <property type="match status" value="1"/>
</dbReference>
<dbReference type="Pfam" id="PF05022">
    <property type="entry name" value="SRP40_C"/>
    <property type="match status" value="1"/>
</dbReference>
<evidence type="ECO:0000313" key="3">
    <source>
        <dbReference type="EMBL" id="KAG9394726.1"/>
    </source>
</evidence>
<comment type="caution">
    <text evidence="3">The sequence shown here is derived from an EMBL/GenBank/DDBJ whole genome shotgun (WGS) entry which is preliminary data.</text>
</comment>
<organism evidence="3 4">
    <name type="scientific">Carpediemonas membranifera</name>
    <dbReference type="NCBI Taxonomy" id="201153"/>
    <lineage>
        <taxon>Eukaryota</taxon>
        <taxon>Metamonada</taxon>
        <taxon>Carpediemonas-like organisms</taxon>
        <taxon>Carpediemonas</taxon>
    </lineage>
</organism>
<dbReference type="OrthoDB" id="5599646at2759"/>
<dbReference type="AlphaFoldDB" id="A0A8J6AU36"/>
<feature type="compositionally biased region" description="Basic and acidic residues" evidence="1">
    <location>
        <begin position="38"/>
        <end position="47"/>
    </location>
</feature>
<dbReference type="InterPro" id="IPR007718">
    <property type="entry name" value="Srp40_C"/>
</dbReference>
<keyword evidence="4" id="KW-1185">Reference proteome</keyword>
<feature type="region of interest" description="Disordered" evidence="1">
    <location>
        <begin position="1"/>
        <end position="103"/>
    </location>
</feature>
<dbReference type="Proteomes" id="UP000717585">
    <property type="component" value="Unassembled WGS sequence"/>
</dbReference>
<feature type="region of interest" description="Disordered" evidence="1">
    <location>
        <begin position="116"/>
        <end position="167"/>
    </location>
</feature>
<proteinExistence type="predicted"/>
<feature type="domain" description="Srp40 C-terminal" evidence="2">
    <location>
        <begin position="106"/>
        <end position="165"/>
    </location>
</feature>
<feature type="compositionally biased region" description="Basic residues" evidence="1">
    <location>
        <begin position="142"/>
        <end position="151"/>
    </location>
</feature>
<evidence type="ECO:0000256" key="1">
    <source>
        <dbReference type="SAM" id="MobiDB-lite"/>
    </source>
</evidence>
<gene>
    <name evidence="3" type="ORF">J8273_3699</name>
</gene>
<feature type="compositionally biased region" description="Low complexity" evidence="1">
    <location>
        <begin position="9"/>
        <end position="28"/>
    </location>
</feature>
<sequence length="167" mass="18149">MPAKLITQPAAKPAPKAASSSSSSSSSDSDSDSDSEEDTGKRARVEDSDSEPDPQPRMTFAKTPAPKRSSAQYDLPQPQSMPPAGRAGTRFNQTRRNTPKMSRIDVDRYKVEDNSYEGLRGNDTYGRVANRDFSGTSGKSFRAAKTKKKRGSYAGGRIDQTVRSIPL</sequence>
<dbReference type="GO" id="GO:0005730">
    <property type="term" value="C:nucleolus"/>
    <property type="evidence" value="ECO:0007669"/>
    <property type="project" value="InterPro"/>
</dbReference>
<feature type="compositionally biased region" description="Polar residues" evidence="1">
    <location>
        <begin position="90"/>
        <end position="100"/>
    </location>
</feature>
<dbReference type="GO" id="GO:0005654">
    <property type="term" value="C:nucleoplasm"/>
    <property type="evidence" value="ECO:0007669"/>
    <property type="project" value="TreeGrafter"/>
</dbReference>
<dbReference type="InterPro" id="IPR039191">
    <property type="entry name" value="Nopp140-like"/>
</dbReference>
<protein>
    <submittedName>
        <fullName evidence="3">SRP40, C-terminal domain</fullName>
    </submittedName>
</protein>
<accession>A0A8J6AU36</accession>
<evidence type="ECO:0000313" key="4">
    <source>
        <dbReference type="Proteomes" id="UP000717585"/>
    </source>
</evidence>
<dbReference type="PANTHER" id="PTHR23216:SF1">
    <property type="entry name" value="NUCLEOLAR AND COILED-BODY PHOSPHOPROTEIN 1"/>
    <property type="match status" value="1"/>
</dbReference>
<evidence type="ECO:0000259" key="2">
    <source>
        <dbReference type="Pfam" id="PF05022"/>
    </source>
</evidence>